<dbReference type="EC" id="4.2.2.29" evidence="7"/>
<dbReference type="Gene3D" id="3.30.1490.480">
    <property type="entry name" value="Endolytic murein transglycosylase"/>
    <property type="match status" value="1"/>
</dbReference>
<comment type="catalytic activity">
    <reaction evidence="7">
        <text>a peptidoglycan chain = a peptidoglycan chain with N-acetyl-1,6-anhydromuramyl-[peptide] at the reducing end + a peptidoglycan chain with N-acetylglucosamine at the non-reducing end.</text>
        <dbReference type="EC" id="4.2.2.29"/>
    </reaction>
</comment>
<reference evidence="8 9" key="1">
    <citation type="journal article" date="2019" name="Int. J. Syst. Evol. Microbiol.">
        <title>The Global Catalogue of Microorganisms (GCM) 10K type strain sequencing project: providing services to taxonomists for standard genome sequencing and annotation.</title>
        <authorList>
            <consortium name="The Broad Institute Genomics Platform"/>
            <consortium name="The Broad Institute Genome Sequencing Center for Infectious Disease"/>
            <person name="Wu L."/>
            <person name="Ma J."/>
        </authorList>
    </citation>
    <scope>NUCLEOTIDE SEQUENCE [LARGE SCALE GENOMIC DNA]</scope>
    <source>
        <strain evidence="8 9">JCM 8201</strain>
    </source>
</reference>
<keyword evidence="1 7" id="KW-1003">Cell membrane</keyword>
<evidence type="ECO:0000256" key="3">
    <source>
        <dbReference type="ARBA" id="ARBA00022989"/>
    </source>
</evidence>
<keyword evidence="2 7" id="KW-0812">Transmembrane</keyword>
<evidence type="ECO:0000256" key="4">
    <source>
        <dbReference type="ARBA" id="ARBA00023136"/>
    </source>
</evidence>
<dbReference type="HAMAP" id="MF_02065">
    <property type="entry name" value="MltG"/>
    <property type="match status" value="1"/>
</dbReference>
<evidence type="ECO:0000313" key="9">
    <source>
        <dbReference type="Proteomes" id="UP001501842"/>
    </source>
</evidence>
<sequence length="341" mass="37202">MTALAVLILLASLGGAGYFGYTELMDRTGAPDHSGQGSGSVTVEVVEGDYTADVGRTLVEADVVKSVEAFVQAAGTRLQGLQPGFYVLRRQMSAEAAVTLMLDPKARSGIIDIAPGKWALEIYTQLSKATGIPVSKFKKVDPRSLGLPASAKGRVEGYLYPGRYDLPPDATAARLLKMMVSRFKKETRSIDFGRDAKVGLTPAEVVTVASLVEAEAGRPEDLPKISRVIQNRLKAGMRIQFDTALLYAWQKRTLDVRERHQAIKSPYNLYLNDGLPPGPIGSPSTAAIEAALNPTKGEKWLYFVATDPDERLTEYAVSYEHFLKLKAKFEKWLAANPQPKD</sequence>
<comment type="function">
    <text evidence="7">Functions as a peptidoglycan terminase that cleaves nascent peptidoglycan strands endolytically to terminate their elongation.</text>
</comment>
<dbReference type="PANTHER" id="PTHR30518">
    <property type="entry name" value="ENDOLYTIC MUREIN TRANSGLYCOSYLASE"/>
    <property type="match status" value="1"/>
</dbReference>
<keyword evidence="3 7" id="KW-1133">Transmembrane helix</keyword>
<dbReference type="EMBL" id="BAAATZ010000013">
    <property type="protein sequence ID" value="GAA2728350.1"/>
    <property type="molecule type" value="Genomic_DNA"/>
</dbReference>
<keyword evidence="6 7" id="KW-0961">Cell wall biogenesis/degradation</keyword>
<keyword evidence="9" id="KW-1185">Reference proteome</keyword>
<organism evidence="8 9">
    <name type="scientific">Actinocorallia aurantiaca</name>
    <dbReference type="NCBI Taxonomy" id="46204"/>
    <lineage>
        <taxon>Bacteria</taxon>
        <taxon>Bacillati</taxon>
        <taxon>Actinomycetota</taxon>
        <taxon>Actinomycetes</taxon>
        <taxon>Streptosporangiales</taxon>
        <taxon>Thermomonosporaceae</taxon>
        <taxon>Actinocorallia</taxon>
    </lineage>
</organism>
<keyword evidence="5 7" id="KW-0456">Lyase</keyword>
<evidence type="ECO:0000256" key="2">
    <source>
        <dbReference type="ARBA" id="ARBA00022692"/>
    </source>
</evidence>
<dbReference type="InterPro" id="IPR003770">
    <property type="entry name" value="MLTG-like"/>
</dbReference>
<evidence type="ECO:0000256" key="7">
    <source>
        <dbReference type="HAMAP-Rule" id="MF_02065"/>
    </source>
</evidence>
<accession>A0ABN3UBN0</accession>
<evidence type="ECO:0000256" key="5">
    <source>
        <dbReference type="ARBA" id="ARBA00023239"/>
    </source>
</evidence>
<evidence type="ECO:0000313" key="8">
    <source>
        <dbReference type="EMBL" id="GAA2728350.1"/>
    </source>
</evidence>
<comment type="similarity">
    <text evidence="7">Belongs to the transglycosylase MltG family.</text>
</comment>
<evidence type="ECO:0000256" key="1">
    <source>
        <dbReference type="ARBA" id="ARBA00022475"/>
    </source>
</evidence>
<dbReference type="Proteomes" id="UP001501842">
    <property type="component" value="Unassembled WGS sequence"/>
</dbReference>
<comment type="caution">
    <text evidence="8">The sequence shown here is derived from an EMBL/GenBank/DDBJ whole genome shotgun (WGS) entry which is preliminary data.</text>
</comment>
<gene>
    <name evidence="7" type="primary">mltG</name>
    <name evidence="8" type="ORF">GCM10010439_36380</name>
</gene>
<feature type="site" description="Important for catalytic activity" evidence="7">
    <location>
        <position position="215"/>
    </location>
</feature>
<dbReference type="PANTHER" id="PTHR30518:SF2">
    <property type="entry name" value="ENDOLYTIC MUREIN TRANSGLYCOSYLASE"/>
    <property type="match status" value="1"/>
</dbReference>
<keyword evidence="4 7" id="KW-0472">Membrane</keyword>
<evidence type="ECO:0000256" key="6">
    <source>
        <dbReference type="ARBA" id="ARBA00023316"/>
    </source>
</evidence>
<dbReference type="Pfam" id="PF02618">
    <property type="entry name" value="YceG"/>
    <property type="match status" value="1"/>
</dbReference>
<name>A0ABN3UBN0_9ACTN</name>
<proteinExistence type="inferred from homology"/>
<protein>
    <recommendedName>
        <fullName evidence="7">Endolytic murein transglycosylase</fullName>
        <ecNumber evidence="7">4.2.2.29</ecNumber>
    </recommendedName>
    <alternativeName>
        <fullName evidence="7">Peptidoglycan lytic transglycosylase</fullName>
    </alternativeName>
    <alternativeName>
        <fullName evidence="7">Peptidoglycan polymerization terminase</fullName>
    </alternativeName>
</protein>
<dbReference type="NCBIfam" id="TIGR00247">
    <property type="entry name" value="endolytic transglycosylase MltG"/>
    <property type="match status" value="1"/>
</dbReference>